<sequence length="497" mass="51854">MGAIEGILTGFEVALSLEGILFVLLGVFVGTFIGMLPGLGPISAIAIMIPITYGMNPTLALVMMAGVYYGAVFGGSTSSILLNAPGISGTVASSFDGYPMAQNGQAGKALAIAAISSFIGGTISVILLMAFAPMLSSVAISFGPPAYFALMLLGLTAIASLSEGSTVKALISAVIGFMVATIGIDPQTGTARYTFGSTNLLDGIDFLIIALGLFAIAEVGYLIINRHKKSITDAKQLGSLKLSKQDMKEIAGPSGRQSILGFVLGILPGAGATIASFISYISEKRLSKNPEKFGKGAVKGLAAPEASNNAATSGSFVPLLSLGIPGSGTTAVMLGAFLVLGVQPGPMLMGDNPEIFWGIIASMYIGNVFLLILNLPLIPYIARVLTVPRPLLISLVIVFSLIGVYAISFSTFDLYLLLAFGVIGFLMRMFAFPAPPFILAFILGGMMEQSFRQAMTSSNGDISIFFTNNISLVLIILSVLSFAFPIIKSMRQKKQEA</sequence>
<dbReference type="RefSeq" id="WP_146813607.1">
    <property type="nucleotide sequence ID" value="NZ_BJYA01000001.1"/>
</dbReference>
<gene>
    <name evidence="3" type="ORF">AHA02nite_02610</name>
</gene>
<feature type="transmembrane region" description="Helical" evidence="1">
    <location>
        <begin position="355"/>
        <end position="378"/>
    </location>
</feature>
<dbReference type="PANTHER" id="PTHR35342">
    <property type="entry name" value="TRICARBOXYLIC TRANSPORT PROTEIN"/>
    <property type="match status" value="1"/>
</dbReference>
<feature type="transmembrane region" description="Helical" evidence="1">
    <location>
        <begin position="20"/>
        <end position="39"/>
    </location>
</feature>
<dbReference type="OrthoDB" id="9781349at2"/>
<feature type="transmembrane region" description="Helical" evidence="1">
    <location>
        <begin position="390"/>
        <end position="407"/>
    </location>
</feature>
<reference evidence="3 4" key="1">
    <citation type="submission" date="2019-07" db="EMBL/GenBank/DDBJ databases">
        <title>Whole genome shotgun sequence of Alkalibacillus haloalkaliphilus NBRC 103110.</title>
        <authorList>
            <person name="Hosoyama A."/>
            <person name="Uohara A."/>
            <person name="Ohji S."/>
            <person name="Ichikawa N."/>
        </authorList>
    </citation>
    <scope>NUCLEOTIDE SEQUENCE [LARGE SCALE GENOMIC DNA]</scope>
    <source>
        <strain evidence="3 4">NBRC 103110</strain>
    </source>
</reference>
<name>A0A511W093_9BACI</name>
<dbReference type="PANTHER" id="PTHR35342:SF5">
    <property type="entry name" value="TRICARBOXYLIC TRANSPORT PROTEIN"/>
    <property type="match status" value="1"/>
</dbReference>
<feature type="transmembrane region" description="Helical" evidence="1">
    <location>
        <begin position="204"/>
        <end position="224"/>
    </location>
</feature>
<evidence type="ECO:0000313" key="4">
    <source>
        <dbReference type="Proteomes" id="UP000321440"/>
    </source>
</evidence>
<dbReference type="Proteomes" id="UP000321440">
    <property type="component" value="Unassembled WGS sequence"/>
</dbReference>
<keyword evidence="4" id="KW-1185">Reference proteome</keyword>
<keyword evidence="1" id="KW-0472">Membrane</keyword>
<keyword evidence="1" id="KW-0812">Transmembrane</keyword>
<protein>
    <submittedName>
        <fullName evidence="3">Tripartite tricarboxylate transporter TctA</fullName>
    </submittedName>
</protein>
<dbReference type="EMBL" id="BJYA01000001">
    <property type="protein sequence ID" value="GEN44485.1"/>
    <property type="molecule type" value="Genomic_DNA"/>
</dbReference>
<dbReference type="InterPro" id="IPR002823">
    <property type="entry name" value="DUF112_TM"/>
</dbReference>
<feature type="transmembrane region" description="Helical" evidence="1">
    <location>
        <begin position="414"/>
        <end position="442"/>
    </location>
</feature>
<feature type="transmembrane region" description="Helical" evidence="1">
    <location>
        <begin position="110"/>
        <end position="132"/>
    </location>
</feature>
<evidence type="ECO:0000313" key="3">
    <source>
        <dbReference type="EMBL" id="GEN44485.1"/>
    </source>
</evidence>
<evidence type="ECO:0000259" key="2">
    <source>
        <dbReference type="Pfam" id="PF01970"/>
    </source>
</evidence>
<evidence type="ECO:0000256" key="1">
    <source>
        <dbReference type="SAM" id="Phobius"/>
    </source>
</evidence>
<feature type="transmembrane region" description="Helical" evidence="1">
    <location>
        <begin position="322"/>
        <end position="343"/>
    </location>
</feature>
<feature type="transmembrane region" description="Helical" evidence="1">
    <location>
        <begin position="51"/>
        <end position="74"/>
    </location>
</feature>
<accession>A0A511W093</accession>
<dbReference type="Pfam" id="PF01970">
    <property type="entry name" value="TctA"/>
    <property type="match status" value="1"/>
</dbReference>
<keyword evidence="1" id="KW-1133">Transmembrane helix</keyword>
<feature type="transmembrane region" description="Helical" evidence="1">
    <location>
        <begin position="259"/>
        <end position="281"/>
    </location>
</feature>
<proteinExistence type="predicted"/>
<feature type="transmembrane region" description="Helical" evidence="1">
    <location>
        <begin position="462"/>
        <end position="487"/>
    </location>
</feature>
<dbReference type="AlphaFoldDB" id="A0A511W093"/>
<organism evidence="3 4">
    <name type="scientific">Alkalibacillus haloalkaliphilus</name>
    <dbReference type="NCBI Taxonomy" id="94136"/>
    <lineage>
        <taxon>Bacteria</taxon>
        <taxon>Bacillati</taxon>
        <taxon>Bacillota</taxon>
        <taxon>Bacilli</taxon>
        <taxon>Bacillales</taxon>
        <taxon>Bacillaceae</taxon>
        <taxon>Alkalibacillus</taxon>
    </lineage>
</organism>
<feature type="transmembrane region" description="Helical" evidence="1">
    <location>
        <begin position="138"/>
        <end position="159"/>
    </location>
</feature>
<comment type="caution">
    <text evidence="3">The sequence shown here is derived from an EMBL/GenBank/DDBJ whole genome shotgun (WGS) entry which is preliminary data.</text>
</comment>
<feature type="domain" description="DUF112" evidence="2">
    <location>
        <begin position="20"/>
        <end position="439"/>
    </location>
</feature>